<dbReference type="InterPro" id="IPR017926">
    <property type="entry name" value="GATASE"/>
</dbReference>
<dbReference type="EC" id="6.3.4.2" evidence="9"/>
<keyword evidence="3 9" id="KW-0436">Ligase</keyword>
<dbReference type="CDD" id="cd01746">
    <property type="entry name" value="GATase1_CTP_Synthase"/>
    <property type="match status" value="1"/>
</dbReference>
<comment type="catalytic activity">
    <reaction evidence="9">
        <text>UTP + NH4(+) + ATP = CTP + ADP + phosphate + 2 H(+)</text>
        <dbReference type="Rhea" id="RHEA:16597"/>
        <dbReference type="ChEBI" id="CHEBI:15378"/>
        <dbReference type="ChEBI" id="CHEBI:28938"/>
        <dbReference type="ChEBI" id="CHEBI:30616"/>
        <dbReference type="ChEBI" id="CHEBI:37563"/>
        <dbReference type="ChEBI" id="CHEBI:43474"/>
        <dbReference type="ChEBI" id="CHEBI:46398"/>
        <dbReference type="ChEBI" id="CHEBI:456216"/>
    </reaction>
</comment>
<evidence type="ECO:0000313" key="12">
    <source>
        <dbReference type="EMBL" id="MFC5466471.1"/>
    </source>
</evidence>
<feature type="domain" description="Glutamine amidotransferase" evidence="10">
    <location>
        <begin position="302"/>
        <end position="526"/>
    </location>
</feature>
<dbReference type="NCBIfam" id="NF003792">
    <property type="entry name" value="PRK05380.1"/>
    <property type="match status" value="1"/>
</dbReference>
<proteinExistence type="inferred from homology"/>
<keyword evidence="5 9" id="KW-0067">ATP-binding</keyword>
<evidence type="ECO:0000313" key="13">
    <source>
        <dbReference type="Proteomes" id="UP001596147"/>
    </source>
</evidence>
<feature type="domain" description="CTP synthase N-terminal" evidence="11">
    <location>
        <begin position="3"/>
        <end position="267"/>
    </location>
</feature>
<sequence length="533" mass="59505">MSKYIFVTGGVVSSLGKGITAASLGRLLKNRGLSVTIQKFDPYINVDPGTMSPYQHGEVFVTEDGAETDLDLGHYERFIDINLNKYSNITTGKVYSEVIKKERRGDYLGGTVQVIPHITNEIKDRIYRAAEKTDADVVITEIGGTVGDIESLPFLEAIRQMKNDVGRDNVMYIHCTLVPYLRAAGEMKTKPTQHSVKELRSLGIQPNVIVCRTEMPIPQEMKDKIALFCDIDKEAVIEAGDASTLYSIPLSLQEQKLDQIVCNHLKLVCADADMTEWKQLVEKVQNLTKTTKIALVGKYVELPDAYISVVEALKHAGYSFDADVEVKWLNAENVTDENVEELLSDVDGILVPGGFGDRGVEGKISAIKYARERKVPFFGICLGMQLASIEYARNVVGLTEAHSSELNPDTPHPVIDLLPDQHGVVELGGTLRLGLYPCKLQEGTKAQALYENTLVHERHRHRYEFNNKYREQLEEAGFVFSGTSPDGRLVEIVELEDHPWFVACQFHPEFTSRPTRPQPLFYGFVEAAIKNGK</sequence>
<evidence type="ECO:0000256" key="1">
    <source>
        <dbReference type="ARBA" id="ARBA00005171"/>
    </source>
</evidence>
<feature type="active site" evidence="9">
    <location>
        <position position="509"/>
    </location>
</feature>
<dbReference type="InterPro" id="IPR004468">
    <property type="entry name" value="CTP_synthase"/>
</dbReference>
<feature type="binding site" evidence="9">
    <location>
        <position position="13"/>
    </location>
    <ligand>
        <name>CTP</name>
        <dbReference type="ChEBI" id="CHEBI:37563"/>
        <note>allosteric inhibitor</note>
    </ligand>
</feature>
<keyword evidence="6 9" id="KW-0315">Glutamine amidotransferase</keyword>
<protein>
    <recommendedName>
        <fullName evidence="9">CTP synthase</fullName>
        <ecNumber evidence="9">6.3.4.2</ecNumber>
    </recommendedName>
    <alternativeName>
        <fullName evidence="9">Cytidine 5'-triphosphate synthase</fullName>
    </alternativeName>
    <alternativeName>
        <fullName evidence="9">Cytidine triphosphate synthetase</fullName>
        <shortName evidence="9">CTP synthetase</shortName>
        <shortName evidence="9">CTPS</shortName>
    </alternativeName>
    <alternativeName>
        <fullName evidence="9">UTP--ammonia ligase</fullName>
    </alternativeName>
</protein>
<feature type="binding site" evidence="9">
    <location>
        <position position="224"/>
    </location>
    <ligand>
        <name>CTP</name>
        <dbReference type="ChEBI" id="CHEBI:37563"/>
        <note>allosteric inhibitor</note>
    </ligand>
</feature>
<feature type="binding site" evidence="9">
    <location>
        <position position="405"/>
    </location>
    <ligand>
        <name>L-glutamine</name>
        <dbReference type="ChEBI" id="CHEBI:58359"/>
    </ligand>
</feature>
<comment type="subunit">
    <text evidence="9">Homotetramer.</text>
</comment>
<feature type="binding site" evidence="9">
    <location>
        <position position="462"/>
    </location>
    <ligand>
        <name>L-glutamine</name>
        <dbReference type="ChEBI" id="CHEBI:58359"/>
    </ligand>
</feature>
<comment type="activity regulation">
    <text evidence="9">Allosterically activated by GTP, when glutamine is the substrate; GTP has no effect on the reaction when ammonia is the substrate. The allosteric effector GTP functions by stabilizing the protein conformation that binds the tetrahedral intermediate(s) formed during glutamine hydrolysis. Inhibited by the product CTP, via allosteric rather than competitive inhibition.</text>
</comment>
<dbReference type="CDD" id="cd03113">
    <property type="entry name" value="CTPS_N"/>
    <property type="match status" value="1"/>
</dbReference>
<feature type="binding site" evidence="9">
    <location>
        <begin position="188"/>
        <end position="193"/>
    </location>
    <ligand>
        <name>UTP</name>
        <dbReference type="ChEBI" id="CHEBI:46398"/>
    </ligand>
</feature>
<dbReference type="EMBL" id="JBHSMC010000027">
    <property type="protein sequence ID" value="MFC5466471.1"/>
    <property type="molecule type" value="Genomic_DNA"/>
</dbReference>
<dbReference type="SUPFAM" id="SSF52540">
    <property type="entry name" value="P-loop containing nucleoside triphosphate hydrolases"/>
    <property type="match status" value="1"/>
</dbReference>
<dbReference type="InterPro" id="IPR027417">
    <property type="entry name" value="P-loop_NTPase"/>
</dbReference>
<dbReference type="Pfam" id="PF00117">
    <property type="entry name" value="GATase"/>
    <property type="match status" value="1"/>
</dbReference>
<dbReference type="Gene3D" id="3.40.50.880">
    <property type="match status" value="1"/>
</dbReference>
<feature type="binding site" evidence="9">
    <location>
        <position position="242"/>
    </location>
    <ligand>
        <name>ATP</name>
        <dbReference type="ChEBI" id="CHEBI:30616"/>
    </ligand>
</feature>
<feature type="binding site" evidence="9">
    <location>
        <position position="224"/>
    </location>
    <ligand>
        <name>UTP</name>
        <dbReference type="ChEBI" id="CHEBI:46398"/>
    </ligand>
</feature>
<keyword evidence="4 9" id="KW-0547">Nucleotide-binding</keyword>
<dbReference type="NCBIfam" id="TIGR00337">
    <property type="entry name" value="PyrG"/>
    <property type="match status" value="1"/>
</dbReference>
<comment type="similarity">
    <text evidence="2 9">Belongs to the CTP synthase family.</text>
</comment>
<dbReference type="HAMAP" id="MF_01227">
    <property type="entry name" value="PyrG"/>
    <property type="match status" value="1"/>
</dbReference>
<evidence type="ECO:0000256" key="8">
    <source>
        <dbReference type="ARBA" id="ARBA00047781"/>
    </source>
</evidence>
<feature type="active site" evidence="9">
    <location>
        <position position="507"/>
    </location>
</feature>
<evidence type="ECO:0000259" key="10">
    <source>
        <dbReference type="Pfam" id="PF00117"/>
    </source>
</evidence>
<feature type="binding site" evidence="9">
    <location>
        <position position="141"/>
    </location>
    <ligand>
        <name>Mg(2+)</name>
        <dbReference type="ChEBI" id="CHEBI:18420"/>
    </ligand>
</feature>
<evidence type="ECO:0000256" key="7">
    <source>
        <dbReference type="ARBA" id="ARBA00022975"/>
    </source>
</evidence>
<evidence type="ECO:0000256" key="4">
    <source>
        <dbReference type="ARBA" id="ARBA00022741"/>
    </source>
</evidence>
<organism evidence="12 13">
    <name type="scientific">Lederbergia graminis</name>
    <dbReference type="NCBI Taxonomy" id="735518"/>
    <lineage>
        <taxon>Bacteria</taxon>
        <taxon>Bacillati</taxon>
        <taxon>Bacillota</taxon>
        <taxon>Bacilli</taxon>
        <taxon>Bacillales</taxon>
        <taxon>Bacillaceae</taxon>
        <taxon>Lederbergia</taxon>
    </lineage>
</organism>
<evidence type="ECO:0000259" key="11">
    <source>
        <dbReference type="Pfam" id="PF06418"/>
    </source>
</evidence>
<keyword evidence="13" id="KW-1185">Reference proteome</keyword>
<feature type="active site" description="Nucleophile; for glutamine hydrolysis" evidence="9">
    <location>
        <position position="381"/>
    </location>
</feature>
<dbReference type="Gene3D" id="3.40.50.300">
    <property type="entry name" value="P-loop containing nucleotide triphosphate hydrolases"/>
    <property type="match status" value="1"/>
</dbReference>
<keyword evidence="9" id="KW-0479">Metal-binding</keyword>
<comment type="catalytic activity">
    <reaction evidence="8 9">
        <text>UTP + L-glutamine + ATP + H2O = CTP + L-glutamate + ADP + phosphate + 2 H(+)</text>
        <dbReference type="Rhea" id="RHEA:26426"/>
        <dbReference type="ChEBI" id="CHEBI:15377"/>
        <dbReference type="ChEBI" id="CHEBI:15378"/>
        <dbReference type="ChEBI" id="CHEBI:29985"/>
        <dbReference type="ChEBI" id="CHEBI:30616"/>
        <dbReference type="ChEBI" id="CHEBI:37563"/>
        <dbReference type="ChEBI" id="CHEBI:43474"/>
        <dbReference type="ChEBI" id="CHEBI:46398"/>
        <dbReference type="ChEBI" id="CHEBI:58359"/>
        <dbReference type="ChEBI" id="CHEBI:456216"/>
        <dbReference type="EC" id="6.3.4.2"/>
    </reaction>
</comment>
<feature type="binding site" evidence="9">
    <location>
        <position position="354"/>
    </location>
    <ligand>
        <name>L-glutamine</name>
        <dbReference type="ChEBI" id="CHEBI:58359"/>
    </ligand>
</feature>
<feature type="binding site" evidence="9">
    <location>
        <position position="54"/>
    </location>
    <ligand>
        <name>L-glutamine</name>
        <dbReference type="ChEBI" id="CHEBI:58359"/>
    </ligand>
</feature>
<accession>A0ABW0LPP2</accession>
<dbReference type="InterPro" id="IPR029062">
    <property type="entry name" value="Class_I_gatase-like"/>
</dbReference>
<comment type="function">
    <text evidence="9">Catalyzes the ATP-dependent amination of UTP to CTP with either L-glutamine or ammonia as the source of nitrogen. Regulates intracellular CTP levels through interactions with the four ribonucleotide triphosphates.</text>
</comment>
<feature type="binding site" evidence="9">
    <location>
        <begin position="14"/>
        <end position="19"/>
    </location>
    <ligand>
        <name>ATP</name>
        <dbReference type="ChEBI" id="CHEBI:30616"/>
    </ligand>
</feature>
<reference evidence="13" key="1">
    <citation type="journal article" date="2019" name="Int. J. Syst. Evol. Microbiol.">
        <title>The Global Catalogue of Microorganisms (GCM) 10K type strain sequencing project: providing services to taxonomists for standard genome sequencing and annotation.</title>
        <authorList>
            <consortium name="The Broad Institute Genomics Platform"/>
            <consortium name="The Broad Institute Genome Sequencing Center for Infectious Disease"/>
            <person name="Wu L."/>
            <person name="Ma J."/>
        </authorList>
    </citation>
    <scope>NUCLEOTIDE SEQUENCE [LARGE SCALE GENOMIC DNA]</scope>
    <source>
        <strain evidence="13">CGMCC 1.12237</strain>
    </source>
</reference>
<evidence type="ECO:0000256" key="2">
    <source>
        <dbReference type="ARBA" id="ARBA00007533"/>
    </source>
</evidence>
<dbReference type="PANTHER" id="PTHR11550">
    <property type="entry name" value="CTP SYNTHASE"/>
    <property type="match status" value="1"/>
</dbReference>
<dbReference type="PANTHER" id="PTHR11550:SF0">
    <property type="entry name" value="CTP SYNTHASE-RELATED"/>
    <property type="match status" value="1"/>
</dbReference>
<comment type="caution">
    <text evidence="12">The sequence shown here is derived from an EMBL/GenBank/DDBJ whole genome shotgun (WGS) entry which is preliminary data.</text>
</comment>
<evidence type="ECO:0000256" key="6">
    <source>
        <dbReference type="ARBA" id="ARBA00022962"/>
    </source>
</evidence>
<dbReference type="InterPro" id="IPR017456">
    <property type="entry name" value="CTP_synthase_N"/>
</dbReference>
<dbReference type="GO" id="GO:0003883">
    <property type="term" value="F:CTP synthase activity"/>
    <property type="evidence" value="ECO:0007669"/>
    <property type="project" value="UniProtKB-EC"/>
</dbReference>
<feature type="binding site" evidence="9">
    <location>
        <begin position="188"/>
        <end position="193"/>
    </location>
    <ligand>
        <name>CTP</name>
        <dbReference type="ChEBI" id="CHEBI:37563"/>
        <note>allosteric inhibitor</note>
    </ligand>
</feature>
<feature type="binding site" evidence="9">
    <location>
        <position position="71"/>
    </location>
    <ligand>
        <name>Mg(2+)</name>
        <dbReference type="ChEBI" id="CHEBI:18420"/>
    </ligand>
</feature>
<evidence type="ECO:0000256" key="3">
    <source>
        <dbReference type="ARBA" id="ARBA00022598"/>
    </source>
</evidence>
<evidence type="ECO:0000256" key="9">
    <source>
        <dbReference type="HAMAP-Rule" id="MF_01227"/>
    </source>
</evidence>
<dbReference type="SUPFAM" id="SSF52317">
    <property type="entry name" value="Class I glutamine amidotransferase-like"/>
    <property type="match status" value="1"/>
</dbReference>
<keyword evidence="9" id="KW-0460">Magnesium</keyword>
<feature type="binding site" evidence="9">
    <location>
        <begin position="148"/>
        <end position="150"/>
    </location>
    <ligand>
        <name>CTP</name>
        <dbReference type="ChEBI" id="CHEBI:37563"/>
        <note>allosteric inhibitor</note>
    </ligand>
</feature>
<feature type="binding site" evidence="9">
    <location>
        <position position="13"/>
    </location>
    <ligand>
        <name>UTP</name>
        <dbReference type="ChEBI" id="CHEBI:46398"/>
    </ligand>
</feature>
<keyword evidence="7 9" id="KW-0665">Pyrimidine biosynthesis</keyword>
<dbReference type="PROSITE" id="PS51273">
    <property type="entry name" value="GATASE_TYPE_1"/>
    <property type="match status" value="1"/>
</dbReference>
<comment type="caution">
    <text evidence="9">Lacks conserved residue(s) required for the propagation of feature annotation.</text>
</comment>
<dbReference type="InterPro" id="IPR033828">
    <property type="entry name" value="GATase1_CTP_Synthase"/>
</dbReference>
<feature type="binding site" evidence="9">
    <location>
        <begin position="382"/>
        <end position="385"/>
    </location>
    <ligand>
        <name>L-glutamine</name>
        <dbReference type="ChEBI" id="CHEBI:58359"/>
    </ligand>
</feature>
<dbReference type="Pfam" id="PF06418">
    <property type="entry name" value="CTP_synth_N"/>
    <property type="match status" value="1"/>
</dbReference>
<dbReference type="Proteomes" id="UP001596147">
    <property type="component" value="Unassembled WGS sequence"/>
</dbReference>
<name>A0ABW0LPP2_9BACI</name>
<gene>
    <name evidence="9" type="primary">pyrG</name>
    <name evidence="12" type="ORF">ACFPM4_17250</name>
</gene>
<comment type="pathway">
    <text evidence="1 9">Pyrimidine metabolism; CTP biosynthesis via de novo pathway; CTP from UDP: step 2/2.</text>
</comment>
<feature type="binding site" evidence="9">
    <location>
        <position position="71"/>
    </location>
    <ligand>
        <name>ATP</name>
        <dbReference type="ChEBI" id="CHEBI:30616"/>
    </ligand>
</feature>
<comment type="miscellaneous">
    <text evidence="9">CTPSs have evolved a hybrid strategy for distinguishing between UTP and CTP. The overlapping regions of the product feedback inhibitory and substrate sites recognize a common feature in both compounds, the triphosphate moiety. To differentiate isosteric substrate and product pyrimidine rings, an additional pocket far from the expected kinase/ligase catalytic site, specifically recognizes the cytosine and ribose portions of the product inhibitor.</text>
</comment>
<dbReference type="RefSeq" id="WP_382354559.1">
    <property type="nucleotide sequence ID" value="NZ_JBHSMC010000027.1"/>
</dbReference>
<evidence type="ECO:0000256" key="5">
    <source>
        <dbReference type="ARBA" id="ARBA00022840"/>
    </source>
</evidence>
<feature type="region of interest" description="Amidoligase domain" evidence="9">
    <location>
        <begin position="1"/>
        <end position="267"/>
    </location>
</feature>
<comment type="catalytic activity">
    <reaction evidence="9">
        <text>L-glutamine + H2O = L-glutamate + NH4(+)</text>
        <dbReference type="Rhea" id="RHEA:15889"/>
        <dbReference type="ChEBI" id="CHEBI:15377"/>
        <dbReference type="ChEBI" id="CHEBI:28938"/>
        <dbReference type="ChEBI" id="CHEBI:29985"/>
        <dbReference type="ChEBI" id="CHEBI:58359"/>
    </reaction>
</comment>